<proteinExistence type="predicted"/>
<evidence type="ECO:0000313" key="2">
    <source>
        <dbReference type="WBParaSite" id="PS1159_v2.g2558.t1"/>
    </source>
</evidence>
<evidence type="ECO:0000313" key="1">
    <source>
        <dbReference type="Proteomes" id="UP000887580"/>
    </source>
</evidence>
<protein>
    <submittedName>
        <fullName evidence="2">Galectin</fullName>
    </submittedName>
</protein>
<dbReference type="Proteomes" id="UP000887580">
    <property type="component" value="Unplaced"/>
</dbReference>
<sequence>MSNLVVTTAVLSKTSKTIIEINENLQFDIIPQKCIPNEKNAFPSPADYELQIVKLKGDFKLQNVSFHLGGCHFKDDDTFLQHSAFIDGKTEHIFSLLTDDVKFDVVVSAIYELKVDEFQMKFLKPFESFHGKIILSDYDNKIFDYTVNKGPKDFVVITVKGDENVRINGETGDYTFYDSVNCDIAHKLSFVFKAKH</sequence>
<organism evidence="1 2">
    <name type="scientific">Panagrolaimus sp. PS1159</name>
    <dbReference type="NCBI Taxonomy" id="55785"/>
    <lineage>
        <taxon>Eukaryota</taxon>
        <taxon>Metazoa</taxon>
        <taxon>Ecdysozoa</taxon>
        <taxon>Nematoda</taxon>
        <taxon>Chromadorea</taxon>
        <taxon>Rhabditida</taxon>
        <taxon>Tylenchina</taxon>
        <taxon>Panagrolaimomorpha</taxon>
        <taxon>Panagrolaimoidea</taxon>
        <taxon>Panagrolaimidae</taxon>
        <taxon>Panagrolaimus</taxon>
    </lineage>
</organism>
<reference evidence="2" key="1">
    <citation type="submission" date="2022-11" db="UniProtKB">
        <authorList>
            <consortium name="WormBaseParasite"/>
        </authorList>
    </citation>
    <scope>IDENTIFICATION</scope>
</reference>
<name>A0AC35G7S4_9BILA</name>
<accession>A0AC35G7S4</accession>
<dbReference type="WBParaSite" id="PS1159_v2.g2558.t1">
    <property type="protein sequence ID" value="PS1159_v2.g2558.t1"/>
    <property type="gene ID" value="PS1159_v2.g2558"/>
</dbReference>